<sequence>MTQSHFMDTGAYATHKQTPSPIIAPFWDHQAHPRAYRIDAGLPQLNFLSLYESVRAKV</sequence>
<dbReference type="AlphaFoldDB" id="G2YD75"/>
<dbReference type="Proteomes" id="UP000008177">
    <property type="component" value="Unplaced contigs"/>
</dbReference>
<dbReference type="HOGENOM" id="CLU_2978867_0_0_1"/>
<proteinExistence type="predicted"/>
<dbReference type="EMBL" id="FQ790321">
    <property type="protein sequence ID" value="CCD49723.1"/>
    <property type="molecule type" value="Genomic_DNA"/>
</dbReference>
<accession>G2YD75</accession>
<name>G2YD75_BOTF4</name>
<evidence type="ECO:0000313" key="2">
    <source>
        <dbReference type="Proteomes" id="UP000008177"/>
    </source>
</evidence>
<gene>
    <name evidence="1" type="ORF">BofuT4_uP094310.1</name>
</gene>
<evidence type="ECO:0000313" key="1">
    <source>
        <dbReference type="EMBL" id="CCD49723.1"/>
    </source>
</evidence>
<dbReference type="InParanoid" id="G2YD75"/>
<reference evidence="2" key="1">
    <citation type="journal article" date="2011" name="PLoS Genet.">
        <title>Genomic analysis of the necrotrophic fungal pathogens Sclerotinia sclerotiorum and Botrytis cinerea.</title>
        <authorList>
            <person name="Amselem J."/>
            <person name="Cuomo C.A."/>
            <person name="van Kan J.A."/>
            <person name="Viaud M."/>
            <person name="Benito E.P."/>
            <person name="Couloux A."/>
            <person name="Coutinho P.M."/>
            <person name="de Vries R.P."/>
            <person name="Dyer P.S."/>
            <person name="Fillinger S."/>
            <person name="Fournier E."/>
            <person name="Gout L."/>
            <person name="Hahn M."/>
            <person name="Kohn L."/>
            <person name="Lapalu N."/>
            <person name="Plummer K.M."/>
            <person name="Pradier J.M."/>
            <person name="Quevillon E."/>
            <person name="Sharon A."/>
            <person name="Simon A."/>
            <person name="ten Have A."/>
            <person name="Tudzynski B."/>
            <person name="Tudzynski P."/>
            <person name="Wincker P."/>
            <person name="Andrew M."/>
            <person name="Anthouard V."/>
            <person name="Beever R.E."/>
            <person name="Beffa R."/>
            <person name="Benoit I."/>
            <person name="Bouzid O."/>
            <person name="Brault B."/>
            <person name="Chen Z."/>
            <person name="Choquer M."/>
            <person name="Collemare J."/>
            <person name="Cotton P."/>
            <person name="Danchin E.G."/>
            <person name="Da Silva C."/>
            <person name="Gautier A."/>
            <person name="Giraud C."/>
            <person name="Giraud T."/>
            <person name="Gonzalez C."/>
            <person name="Grossetete S."/>
            <person name="Guldener U."/>
            <person name="Henrissat B."/>
            <person name="Howlett B.J."/>
            <person name="Kodira C."/>
            <person name="Kretschmer M."/>
            <person name="Lappartient A."/>
            <person name="Leroch M."/>
            <person name="Levis C."/>
            <person name="Mauceli E."/>
            <person name="Neuveglise C."/>
            <person name="Oeser B."/>
            <person name="Pearson M."/>
            <person name="Poulain J."/>
            <person name="Poussereau N."/>
            <person name="Quesneville H."/>
            <person name="Rascle C."/>
            <person name="Schumacher J."/>
            <person name="Segurens B."/>
            <person name="Sexton A."/>
            <person name="Silva E."/>
            <person name="Sirven C."/>
            <person name="Soanes D.M."/>
            <person name="Talbot N.J."/>
            <person name="Templeton M."/>
            <person name="Yandava C."/>
            <person name="Yarden O."/>
            <person name="Zeng Q."/>
            <person name="Rollins J.A."/>
            <person name="Lebrun M.H."/>
            <person name="Dickman M."/>
        </authorList>
    </citation>
    <scope>NUCLEOTIDE SEQUENCE [LARGE SCALE GENOMIC DNA]</scope>
    <source>
        <strain evidence="2">T4</strain>
    </source>
</reference>
<organism evidence="1 2">
    <name type="scientific">Botryotinia fuckeliana (strain T4)</name>
    <name type="common">Noble rot fungus</name>
    <name type="synonym">Botrytis cinerea</name>
    <dbReference type="NCBI Taxonomy" id="999810"/>
    <lineage>
        <taxon>Eukaryota</taxon>
        <taxon>Fungi</taxon>
        <taxon>Dikarya</taxon>
        <taxon>Ascomycota</taxon>
        <taxon>Pezizomycotina</taxon>
        <taxon>Leotiomycetes</taxon>
        <taxon>Helotiales</taxon>
        <taxon>Sclerotiniaceae</taxon>
        <taxon>Botrytis</taxon>
    </lineage>
</organism>
<protein>
    <submittedName>
        <fullName evidence="1">Uncharacterized protein</fullName>
    </submittedName>
</protein>